<keyword evidence="2" id="KW-1185">Reference proteome</keyword>
<organism evidence="1 2">
    <name type="scientific">Cryptosporidium ubiquitum</name>
    <dbReference type="NCBI Taxonomy" id="857276"/>
    <lineage>
        <taxon>Eukaryota</taxon>
        <taxon>Sar</taxon>
        <taxon>Alveolata</taxon>
        <taxon>Apicomplexa</taxon>
        <taxon>Conoidasida</taxon>
        <taxon>Coccidia</taxon>
        <taxon>Eucoccidiorida</taxon>
        <taxon>Eimeriorina</taxon>
        <taxon>Cryptosporidiidae</taxon>
        <taxon>Cryptosporidium</taxon>
    </lineage>
</organism>
<sequence>MNKFENGLEHVKIRISRIEDEIYNITESRERNIIEKNKLEDEISDISGIEQLLSELYDELYRISEFHEANNLLITQGFELELRKIFKEYYSNKLKCLNSMDFLKYDQIKSSYQNSRSSLIKKLENDSGGDFLKIDPFNNIIKKIIKSNEKIFLTIFQIESFYKILLCFLNTDFLIWDPFSYSIDTILPSFLSIINDVFKQNGEIILNNDLFNTQKLIERFYLQNLMNYICEIVKIYWTPLYFKETENLVESISYIKNSLEIEMPEIMSEFMEKLQNSFNSLISEYLSNSDIEYKFVILLLNWGTSVRIVTKLLKIKKESTDVLLNNSIINFFKNITKDCENENLRKLLYNTEIDTQKMNDYSVHDRKLDSNTILNPETIGLVNINEAIYQITNSYKLDFPNKKYTLNEIILEIVSNHN</sequence>
<dbReference type="RefSeq" id="XP_028876539.1">
    <property type="nucleotide sequence ID" value="XM_029019065.1"/>
</dbReference>
<dbReference type="Proteomes" id="UP000186176">
    <property type="component" value="Unassembled WGS sequence"/>
</dbReference>
<dbReference type="OrthoDB" id="342488at2759"/>
<dbReference type="VEuPathDB" id="CryptoDB:cubi_02053"/>
<comment type="caution">
    <text evidence="1">The sequence shown here is derived from an EMBL/GenBank/DDBJ whole genome shotgun (WGS) entry which is preliminary data.</text>
</comment>
<proteinExistence type="predicted"/>
<evidence type="ECO:0000313" key="1">
    <source>
        <dbReference type="EMBL" id="OII75532.1"/>
    </source>
</evidence>
<protein>
    <submittedName>
        <fullName evidence="1">Uncharacterized protein</fullName>
    </submittedName>
</protein>
<name>A0A1J4MRA6_9CRYT</name>
<gene>
    <name evidence="1" type="ORF">cubi_02053</name>
</gene>
<accession>A0A1J4MRA6</accession>
<dbReference type="EMBL" id="LRBP01000001">
    <property type="protein sequence ID" value="OII75532.1"/>
    <property type="molecule type" value="Genomic_DNA"/>
</dbReference>
<reference evidence="1 2" key="1">
    <citation type="submission" date="2016-10" db="EMBL/GenBank/DDBJ databases">
        <title>Reductive evolution of mitochondrial metabolism and differential evolution of invasion-related proteins in Cryptosporidium.</title>
        <authorList>
            <person name="Liu S."/>
            <person name="Roellig D.M."/>
            <person name="Guo Y."/>
            <person name="Li N."/>
            <person name="Frace M.A."/>
            <person name="Tang K."/>
            <person name="Zhang L."/>
            <person name="Feng Y."/>
            <person name="Xiao L."/>
        </authorList>
    </citation>
    <scope>NUCLEOTIDE SEQUENCE [LARGE SCALE GENOMIC DNA]</scope>
    <source>
        <strain evidence="1">39726</strain>
    </source>
</reference>
<dbReference type="AlphaFoldDB" id="A0A1J4MRA6"/>
<evidence type="ECO:0000313" key="2">
    <source>
        <dbReference type="Proteomes" id="UP000186176"/>
    </source>
</evidence>
<dbReference type="GeneID" id="39978844"/>